<protein>
    <submittedName>
        <fullName evidence="2">Uncharacterized protein</fullName>
    </submittedName>
</protein>
<dbReference type="Proteomes" id="UP000032180">
    <property type="component" value="Chromosome 2"/>
</dbReference>
<evidence type="ECO:0000313" key="3">
    <source>
        <dbReference type="Proteomes" id="UP000032180"/>
    </source>
</evidence>
<dbReference type="Gramene" id="LPERR02G04380.1">
    <property type="protein sequence ID" value="LPERR02G04380.1"/>
    <property type="gene ID" value="LPERR02G04380"/>
</dbReference>
<name>A0A0D9VCK9_9ORYZ</name>
<dbReference type="AlphaFoldDB" id="A0A0D9VCK9"/>
<evidence type="ECO:0000256" key="1">
    <source>
        <dbReference type="SAM" id="MobiDB-lite"/>
    </source>
</evidence>
<reference evidence="2" key="3">
    <citation type="submission" date="2015-04" db="UniProtKB">
        <authorList>
            <consortium name="EnsemblPlants"/>
        </authorList>
    </citation>
    <scope>IDENTIFICATION</scope>
</reference>
<evidence type="ECO:0000313" key="2">
    <source>
        <dbReference type="EnsemblPlants" id="LPERR02G04380.1"/>
    </source>
</evidence>
<accession>A0A0D9VCK9</accession>
<sequence length="76" mass="7790">MIGLTTAQGPSPSASKPNNKTNTTSAKRRLLDPPPLPPSNSGRDPVASMSPPLALTLVPISNLQQPSKALHPAGCP</sequence>
<proteinExistence type="predicted"/>
<feature type="region of interest" description="Disordered" evidence="1">
    <location>
        <begin position="1"/>
        <end position="50"/>
    </location>
</feature>
<reference evidence="2 3" key="1">
    <citation type="submission" date="2012-08" db="EMBL/GenBank/DDBJ databases">
        <title>Oryza genome evolution.</title>
        <authorList>
            <person name="Wing R.A."/>
        </authorList>
    </citation>
    <scope>NUCLEOTIDE SEQUENCE</scope>
</reference>
<dbReference type="EnsemblPlants" id="LPERR02G04380.1">
    <property type="protein sequence ID" value="LPERR02G04380.1"/>
    <property type="gene ID" value="LPERR02G04380"/>
</dbReference>
<dbReference type="HOGENOM" id="CLU_2658030_0_0_1"/>
<feature type="compositionally biased region" description="Polar residues" evidence="1">
    <location>
        <begin position="1"/>
        <end position="25"/>
    </location>
</feature>
<organism evidence="2 3">
    <name type="scientific">Leersia perrieri</name>
    <dbReference type="NCBI Taxonomy" id="77586"/>
    <lineage>
        <taxon>Eukaryota</taxon>
        <taxon>Viridiplantae</taxon>
        <taxon>Streptophyta</taxon>
        <taxon>Embryophyta</taxon>
        <taxon>Tracheophyta</taxon>
        <taxon>Spermatophyta</taxon>
        <taxon>Magnoliopsida</taxon>
        <taxon>Liliopsida</taxon>
        <taxon>Poales</taxon>
        <taxon>Poaceae</taxon>
        <taxon>BOP clade</taxon>
        <taxon>Oryzoideae</taxon>
        <taxon>Oryzeae</taxon>
        <taxon>Oryzinae</taxon>
        <taxon>Leersia</taxon>
    </lineage>
</organism>
<reference evidence="3" key="2">
    <citation type="submission" date="2013-12" db="EMBL/GenBank/DDBJ databases">
        <authorList>
            <person name="Yu Y."/>
            <person name="Lee S."/>
            <person name="de Baynast K."/>
            <person name="Wissotski M."/>
            <person name="Liu L."/>
            <person name="Talag J."/>
            <person name="Goicoechea J."/>
            <person name="Angelova A."/>
            <person name="Jetty R."/>
            <person name="Kudrna D."/>
            <person name="Golser W."/>
            <person name="Rivera L."/>
            <person name="Zhang J."/>
            <person name="Wing R."/>
        </authorList>
    </citation>
    <scope>NUCLEOTIDE SEQUENCE</scope>
</reference>
<keyword evidence="3" id="KW-1185">Reference proteome</keyword>